<dbReference type="GO" id="GO:0003774">
    <property type="term" value="F:cytoskeletal motor activity"/>
    <property type="evidence" value="ECO:0007669"/>
    <property type="project" value="InterPro"/>
</dbReference>
<comment type="caution">
    <text evidence="3">The sequence shown here is derived from an EMBL/GenBank/DDBJ whole genome shotgun (WGS) entry which is preliminary data.</text>
</comment>
<dbReference type="InterPro" id="IPR027417">
    <property type="entry name" value="P-loop_NTPase"/>
</dbReference>
<keyword evidence="1" id="KW-0009">Actin-binding</keyword>
<sequence length="88" mass="9799">MSADDFKILNNIGRRDGVKDYDTNMEMLEAFAHLGFTEDFVFQIQRAISAILHLGNVTFEAGDQGGQGESSIVVENDASKVRTCEREK</sequence>
<proteinExistence type="inferred from homology"/>
<dbReference type="Gene3D" id="1.10.10.820">
    <property type="match status" value="1"/>
</dbReference>
<accession>A0A9W7DRC1</accession>
<dbReference type="GO" id="GO:0003779">
    <property type="term" value="F:actin binding"/>
    <property type="evidence" value="ECO:0007669"/>
    <property type="project" value="UniProtKB-KW"/>
</dbReference>
<evidence type="ECO:0000259" key="2">
    <source>
        <dbReference type="PROSITE" id="PS51456"/>
    </source>
</evidence>
<dbReference type="InterPro" id="IPR001609">
    <property type="entry name" value="Myosin_head_motor_dom-like"/>
</dbReference>
<dbReference type="Gene3D" id="1.20.120.720">
    <property type="entry name" value="Myosin VI head, motor domain, U50 subdomain"/>
    <property type="match status" value="1"/>
</dbReference>
<evidence type="ECO:0000313" key="4">
    <source>
        <dbReference type="Proteomes" id="UP001162640"/>
    </source>
</evidence>
<dbReference type="SUPFAM" id="SSF52540">
    <property type="entry name" value="P-loop containing nucleoside triphosphate hydrolases"/>
    <property type="match status" value="1"/>
</dbReference>
<dbReference type="PROSITE" id="PS51456">
    <property type="entry name" value="MYOSIN_MOTOR"/>
    <property type="match status" value="1"/>
</dbReference>
<name>A0A9W7DRC1_9STRA</name>
<feature type="domain" description="Myosin motor" evidence="2">
    <location>
        <begin position="1"/>
        <end position="88"/>
    </location>
</feature>
<dbReference type="EMBL" id="BLQM01000021">
    <property type="protein sequence ID" value="GMH51470.1"/>
    <property type="molecule type" value="Genomic_DNA"/>
</dbReference>
<keyword evidence="1" id="KW-0505">Motor protein</keyword>
<protein>
    <recommendedName>
        <fullName evidence="2">Myosin motor domain-containing protein</fullName>
    </recommendedName>
</protein>
<evidence type="ECO:0000256" key="1">
    <source>
        <dbReference type="PROSITE-ProRule" id="PRU00782"/>
    </source>
</evidence>
<keyword evidence="1" id="KW-0518">Myosin</keyword>
<comment type="caution">
    <text evidence="1">Lacks conserved residue(s) required for the propagation of feature annotation.</text>
</comment>
<evidence type="ECO:0000313" key="3">
    <source>
        <dbReference type="EMBL" id="GMH51470.1"/>
    </source>
</evidence>
<dbReference type="GO" id="GO:0016459">
    <property type="term" value="C:myosin complex"/>
    <property type="evidence" value="ECO:0007669"/>
    <property type="project" value="UniProtKB-KW"/>
</dbReference>
<gene>
    <name evidence="3" type="ORF">TL16_g01019</name>
</gene>
<reference evidence="4" key="1">
    <citation type="journal article" date="2023" name="Commun. Biol.">
        <title>Genome analysis of Parmales, the sister group of diatoms, reveals the evolutionary specialization of diatoms from phago-mixotrophs to photoautotrophs.</title>
        <authorList>
            <person name="Ban H."/>
            <person name="Sato S."/>
            <person name="Yoshikawa S."/>
            <person name="Yamada K."/>
            <person name="Nakamura Y."/>
            <person name="Ichinomiya M."/>
            <person name="Sato N."/>
            <person name="Blanc-Mathieu R."/>
            <person name="Endo H."/>
            <person name="Kuwata A."/>
            <person name="Ogata H."/>
        </authorList>
    </citation>
    <scope>NUCLEOTIDE SEQUENCE [LARGE SCALE GENOMIC DNA]</scope>
</reference>
<comment type="similarity">
    <text evidence="1">Belongs to the TRAFAC class myosin-kinesin ATPase superfamily. Myosin family.</text>
</comment>
<organism evidence="3 4">
    <name type="scientific">Triparma laevis f. inornata</name>
    <dbReference type="NCBI Taxonomy" id="1714386"/>
    <lineage>
        <taxon>Eukaryota</taxon>
        <taxon>Sar</taxon>
        <taxon>Stramenopiles</taxon>
        <taxon>Ochrophyta</taxon>
        <taxon>Bolidophyceae</taxon>
        <taxon>Parmales</taxon>
        <taxon>Triparmaceae</taxon>
        <taxon>Triparma</taxon>
    </lineage>
</organism>
<dbReference type="AlphaFoldDB" id="A0A9W7DRC1"/>
<dbReference type="GO" id="GO:0005524">
    <property type="term" value="F:ATP binding"/>
    <property type="evidence" value="ECO:0007669"/>
    <property type="project" value="InterPro"/>
</dbReference>
<dbReference type="Proteomes" id="UP001162640">
    <property type="component" value="Unassembled WGS sequence"/>
</dbReference>